<protein>
    <recommendedName>
        <fullName evidence="3">PelB C-terminal domain-containing protein</fullName>
    </recommendedName>
</protein>
<name>A0A1M5ZXI7_9VIBR</name>
<dbReference type="EMBL" id="FQXZ01000039">
    <property type="protein sequence ID" value="SHI28960.1"/>
    <property type="molecule type" value="Genomic_DNA"/>
</dbReference>
<feature type="repeat" description="TPR" evidence="1">
    <location>
        <begin position="547"/>
        <end position="580"/>
    </location>
</feature>
<feature type="domain" description="PelB C-terminal" evidence="3">
    <location>
        <begin position="855"/>
        <end position="1108"/>
    </location>
</feature>
<evidence type="ECO:0000313" key="5">
    <source>
        <dbReference type="Proteomes" id="UP000184608"/>
    </source>
</evidence>
<keyword evidence="2" id="KW-1133">Transmembrane helix</keyword>
<dbReference type="OrthoDB" id="8565469at2"/>
<feature type="transmembrane region" description="Helical" evidence="2">
    <location>
        <begin position="7"/>
        <end position="29"/>
    </location>
</feature>
<keyword evidence="1" id="KW-0802">TPR repeat</keyword>
<dbReference type="Pfam" id="PF13429">
    <property type="entry name" value="TPR_15"/>
    <property type="match status" value="1"/>
</dbReference>
<proteinExistence type="predicted"/>
<dbReference type="AlphaFoldDB" id="A0A1M5ZXI7"/>
<dbReference type="Pfam" id="PF24604">
    <property type="entry name" value="B-barrel_PelB_C"/>
    <property type="match status" value="1"/>
</dbReference>
<dbReference type="PROSITE" id="PS50005">
    <property type="entry name" value="TPR"/>
    <property type="match status" value="1"/>
</dbReference>
<keyword evidence="5" id="KW-1185">Reference proteome</keyword>
<keyword evidence="2" id="KW-0812">Transmembrane</keyword>
<evidence type="ECO:0000256" key="1">
    <source>
        <dbReference type="PROSITE-ProRule" id="PRU00339"/>
    </source>
</evidence>
<accession>A0A1M5ZXI7</accession>
<dbReference type="RefSeq" id="WP_073605007.1">
    <property type="nucleotide sequence ID" value="NZ_FQXZ01000039.1"/>
</dbReference>
<dbReference type="STRING" id="1216006.VA7868_03386"/>
<dbReference type="Proteomes" id="UP000184608">
    <property type="component" value="Unassembled WGS sequence"/>
</dbReference>
<evidence type="ECO:0000259" key="3">
    <source>
        <dbReference type="Pfam" id="PF24604"/>
    </source>
</evidence>
<dbReference type="SUPFAM" id="SSF48452">
    <property type="entry name" value="TPR-like"/>
    <property type="match status" value="2"/>
</dbReference>
<reference evidence="4 5" key="1">
    <citation type="submission" date="2016-11" db="EMBL/GenBank/DDBJ databases">
        <authorList>
            <person name="Jaros S."/>
            <person name="Januszkiewicz K."/>
            <person name="Wedrychowicz H."/>
        </authorList>
    </citation>
    <scope>NUCLEOTIDE SEQUENCE [LARGE SCALE GENOMIC DNA]</scope>
    <source>
        <strain evidence="4 5">CECT 7868</strain>
    </source>
</reference>
<keyword evidence="2" id="KW-0472">Membrane</keyword>
<evidence type="ECO:0000313" key="4">
    <source>
        <dbReference type="EMBL" id="SHI28960.1"/>
    </source>
</evidence>
<dbReference type="Gene3D" id="1.25.40.10">
    <property type="entry name" value="Tetratricopeptide repeat domain"/>
    <property type="match status" value="2"/>
</dbReference>
<organism evidence="4 5">
    <name type="scientific">Vibrio aerogenes CECT 7868</name>
    <dbReference type="NCBI Taxonomy" id="1216006"/>
    <lineage>
        <taxon>Bacteria</taxon>
        <taxon>Pseudomonadati</taxon>
        <taxon>Pseudomonadota</taxon>
        <taxon>Gammaproteobacteria</taxon>
        <taxon>Vibrionales</taxon>
        <taxon>Vibrionaceae</taxon>
        <taxon>Vibrio</taxon>
    </lineage>
</organism>
<dbReference type="InterPro" id="IPR011990">
    <property type="entry name" value="TPR-like_helical_dom_sf"/>
</dbReference>
<dbReference type="InterPro" id="IPR057306">
    <property type="entry name" value="B-barrel_PelB_C"/>
</dbReference>
<dbReference type="SUPFAM" id="SSF56935">
    <property type="entry name" value="Porins"/>
    <property type="match status" value="1"/>
</dbReference>
<sequence>MNQSRPVFISVKVIMAVIVAAMMALYILFPKLFFFETEHALDDPQLARSYLEATLAADPDNQAVIEKLAEVDVQLGEMQDAVRYIGRIKSPAHRRAVKQKMLFARWTANGAKHDDDFVALRRMLNSPSDWTSADYRHAQALGMHAQLAQYYAGKNQPDLAAEAWMMAGQPQNAMKAYQGHVSAKNLQPAITAALNSNHAETALKWWQQFGDGNVHKTLKLARLAGDREAVRRATEQLLQQYPDNSEYQRQVLKTRIAYGQLASAAQLLSKLERKYPGDPSLHQQGWQLATWLNRPEQAVSELIWLMQRDLATPAMIKTGAEHAKQLFLYDQELQIYRYLTRKKMITPKQLSDWMQAYEYSGHGQAELDDIAFYEKQYGPDKHSQYWKARTLYQSGDLDQLKQFWPVFRGEKTQEVLWWFARSFWLSHEFSQALAVYQYVPADADAQYWTTRVNLANLAGDKQDEAYAYEQLNQTDLLQGIQLARYLELKFSDAAKPNQKEMAFLWQHIASDSALERLAYFSWKLGDQAARQRVVKALAGRPPSWPLASAWVYLSYIYQQQGDFAQAKQALAHAQVNAPDSPVIEKEQGWLALASQDLPVVQDFLRHAARYPPGPFWSRLMASLAVYTENWRIAYHHLHWLIGQNPDALSLQVNYATVLEHVGRVDEAQHLRRQLLRRLPQDQNDYLNLISRWAGSARTFSLLKETRPAKAMASQFPELPQSVWWLKRHAATHLQSWEKLQLAMAGGEFGVIEDLIKNHQLSPLDEINSLTYIRQPYQAMEHWHQQEHLLSEQPRYELARNLRPYYFRALSLDVMPKAAFDSRERWMHIYFPFAKGEWQVGLGQQENDTNNGTLLTVRDDITWQRWRIGLGLNHHQGENESRTGFGLDISYQLTDRLQLGLDFKHDQQSSQNEFLFAQGQQSGYGVNALYQLDPRQNINLSVRHIDLTERNGQKIADGEVYDARYQYRLNQSYPDWQFYGSAMWQNLGARDAATNTGNNQVPDPGNGAGPVVSAATPAVDVDNFRRIALGTVLASGNGFTPPYTGSSSHWLVDMSTGYQPDSKHADFTISMQVGWEIIGDDSLNVGMGYQTRDIQGQENTRLQVGYYIHF</sequence>
<evidence type="ECO:0000256" key="2">
    <source>
        <dbReference type="SAM" id="Phobius"/>
    </source>
</evidence>
<dbReference type="InterPro" id="IPR019734">
    <property type="entry name" value="TPR_rpt"/>
</dbReference>
<gene>
    <name evidence="4" type="ORF">VA7868_03386</name>
</gene>